<dbReference type="Proteomes" id="UP000025238">
    <property type="component" value="Chromosome"/>
</dbReference>
<dbReference type="EMBL" id="CP007509">
    <property type="protein sequence ID" value="AHY43342.1"/>
    <property type="molecule type" value="Genomic_DNA"/>
</dbReference>
<dbReference type="AlphaFoldDB" id="A0A023WSZ1"/>
<evidence type="ECO:0000313" key="3">
    <source>
        <dbReference type="Proteomes" id="UP000025238"/>
    </source>
</evidence>
<dbReference type="KEGG" id="pstu:UIB01_12965"/>
<protein>
    <submittedName>
        <fullName evidence="2">Carbon-nitrogen hydrolase</fullName>
    </submittedName>
</protein>
<organism evidence="2 3">
    <name type="scientific">Stutzerimonas stutzeri</name>
    <name type="common">Pseudomonas stutzeri</name>
    <dbReference type="NCBI Taxonomy" id="316"/>
    <lineage>
        <taxon>Bacteria</taxon>
        <taxon>Pseudomonadati</taxon>
        <taxon>Pseudomonadota</taxon>
        <taxon>Gammaproteobacteria</taxon>
        <taxon>Pseudomonadales</taxon>
        <taxon>Pseudomonadaceae</taxon>
        <taxon>Stutzerimonas</taxon>
    </lineage>
</organism>
<reference evidence="2 3" key="1">
    <citation type="submission" date="2014-03" db="EMBL/GenBank/DDBJ databases">
        <title>Complete genome sequence of Pseudomonas stutzeri 19SMN4.</title>
        <authorList>
            <person name="Brunet-Galmes I."/>
            <person name="Nogales B."/>
            <person name="Busquets A."/>
            <person name="Pena A."/>
            <person name="Gomila M."/>
            <person name="Garcia-Valdes E."/>
            <person name="Lalucat J."/>
            <person name="Bennasar A."/>
            <person name="Bosch R."/>
        </authorList>
    </citation>
    <scope>NUCLEOTIDE SEQUENCE [LARGE SCALE GENOMIC DNA]</scope>
    <source>
        <strain evidence="2 3">19SMN4</strain>
    </source>
</reference>
<gene>
    <name evidence="2" type="ORF">UIB01_12965</name>
</gene>
<name>A0A023WSZ1_STUST</name>
<proteinExistence type="predicted"/>
<dbReference type="OrthoDB" id="6930495at2"/>
<accession>A0A023WSZ1</accession>
<dbReference type="InterPro" id="IPR036526">
    <property type="entry name" value="C-N_Hydrolase_sf"/>
</dbReference>
<dbReference type="SUPFAM" id="SSF56317">
    <property type="entry name" value="Carbon-nitrogen hydrolase"/>
    <property type="match status" value="1"/>
</dbReference>
<dbReference type="PATRIC" id="fig|316.97.peg.2593"/>
<sequence>MRTYLNIALLAVLAGVSLAVYFDWTHDRRSGPLLSDLRILPIESRGQAGTAGNLLGIETRLQPADFQSRERLQLKFRTYLQQAADAGMLSERTIVVLPEHVGTGLFALGEKPEVQQARTLRDAMQWMALSNPGSYLRALTGNQVDDRRTGAVLRLKARQMAEEYQTIFGGLAREFGITLVAGSIVLPEPYLENDQLKISDGPLRQISLTFDGRGKPLGTLQYKHALSRYERRYSVAPIPEPRRLIETPAGSLAVLIGCDAYLERPPAEAKLLAIPGALADPQSSCGSTLPEAFTDRALMPVRTLALPWNLLGSPRRPAPPGHGVPVQIRNHWLGNNP</sequence>
<evidence type="ECO:0000313" key="2">
    <source>
        <dbReference type="EMBL" id="AHY43342.1"/>
    </source>
</evidence>
<dbReference type="GO" id="GO:0016787">
    <property type="term" value="F:hydrolase activity"/>
    <property type="evidence" value="ECO:0007669"/>
    <property type="project" value="UniProtKB-KW"/>
</dbReference>
<evidence type="ECO:0000256" key="1">
    <source>
        <dbReference type="SAM" id="MobiDB-lite"/>
    </source>
</evidence>
<keyword evidence="2" id="KW-0378">Hydrolase</keyword>
<feature type="region of interest" description="Disordered" evidence="1">
    <location>
        <begin position="316"/>
        <end position="337"/>
    </location>
</feature>
<dbReference type="Gene3D" id="3.60.110.10">
    <property type="entry name" value="Carbon-nitrogen hydrolase"/>
    <property type="match status" value="1"/>
</dbReference>